<comment type="caution">
    <text evidence="11">The sequence shown here is derived from an EMBL/GenBank/DDBJ whole genome shotgun (WGS) entry which is preliminary data.</text>
</comment>
<dbReference type="InterPro" id="IPR000160">
    <property type="entry name" value="GGDEF_dom"/>
</dbReference>
<dbReference type="EC" id="3.1.4.52" evidence="2"/>
<evidence type="ECO:0000313" key="11">
    <source>
        <dbReference type="EMBL" id="PLX63200.1"/>
    </source>
</evidence>
<dbReference type="PROSITE" id="PS50883">
    <property type="entry name" value="EAL"/>
    <property type="match status" value="1"/>
</dbReference>
<dbReference type="SMART" id="SM00267">
    <property type="entry name" value="GGDEF"/>
    <property type="match status" value="1"/>
</dbReference>
<evidence type="ECO:0000259" key="10">
    <source>
        <dbReference type="PROSITE" id="PS50887"/>
    </source>
</evidence>
<dbReference type="SUPFAM" id="SSF55785">
    <property type="entry name" value="PYP-like sensor domain (PAS domain)"/>
    <property type="match status" value="1"/>
</dbReference>
<accession>A0A2N6D0K1</accession>
<dbReference type="InterPro" id="IPR052155">
    <property type="entry name" value="Biofilm_reg_signaling"/>
</dbReference>
<dbReference type="EMBL" id="PKUN01000002">
    <property type="protein sequence ID" value="PLX63200.1"/>
    <property type="molecule type" value="Genomic_DNA"/>
</dbReference>
<dbReference type="SMART" id="SM00052">
    <property type="entry name" value="EAL"/>
    <property type="match status" value="1"/>
</dbReference>
<evidence type="ECO:0000256" key="3">
    <source>
        <dbReference type="ARBA" id="ARBA00022636"/>
    </source>
</evidence>
<feature type="domain" description="PAS" evidence="6">
    <location>
        <begin position="286"/>
        <end position="332"/>
    </location>
</feature>
<evidence type="ECO:0000256" key="4">
    <source>
        <dbReference type="ARBA" id="ARBA00051114"/>
    </source>
</evidence>
<dbReference type="PROSITE" id="PS50113">
    <property type="entry name" value="PAC"/>
    <property type="match status" value="1"/>
</dbReference>
<feature type="domain" description="PAC" evidence="7">
    <location>
        <begin position="359"/>
        <end position="411"/>
    </location>
</feature>
<evidence type="ECO:0000313" key="12">
    <source>
        <dbReference type="Proteomes" id="UP000235015"/>
    </source>
</evidence>
<feature type="transmembrane region" description="Helical" evidence="5">
    <location>
        <begin position="14"/>
        <end position="32"/>
    </location>
</feature>
<dbReference type="SUPFAM" id="SSF158472">
    <property type="entry name" value="HAMP domain-like"/>
    <property type="match status" value="1"/>
</dbReference>
<dbReference type="Pfam" id="PF00672">
    <property type="entry name" value="HAMP"/>
    <property type="match status" value="1"/>
</dbReference>
<dbReference type="Gene3D" id="3.20.20.450">
    <property type="entry name" value="EAL domain"/>
    <property type="match status" value="1"/>
</dbReference>
<dbReference type="SMART" id="SM00086">
    <property type="entry name" value="PAC"/>
    <property type="match status" value="1"/>
</dbReference>
<dbReference type="CDD" id="cd01949">
    <property type="entry name" value="GGDEF"/>
    <property type="match status" value="1"/>
</dbReference>
<dbReference type="Gene3D" id="6.10.340.10">
    <property type="match status" value="1"/>
</dbReference>
<dbReference type="InterPro" id="IPR035919">
    <property type="entry name" value="EAL_sf"/>
</dbReference>
<dbReference type="Gene3D" id="3.30.450.20">
    <property type="entry name" value="PAS domain"/>
    <property type="match status" value="1"/>
</dbReference>
<evidence type="ECO:0000256" key="1">
    <source>
        <dbReference type="ARBA" id="ARBA00001946"/>
    </source>
</evidence>
<dbReference type="PANTHER" id="PTHR44757">
    <property type="entry name" value="DIGUANYLATE CYCLASE DGCP"/>
    <property type="match status" value="1"/>
</dbReference>
<dbReference type="InterPro" id="IPR000014">
    <property type="entry name" value="PAS"/>
</dbReference>
<dbReference type="Pfam" id="PF00563">
    <property type="entry name" value="EAL"/>
    <property type="match status" value="1"/>
</dbReference>
<dbReference type="PROSITE" id="PS50887">
    <property type="entry name" value="GGDEF"/>
    <property type="match status" value="1"/>
</dbReference>
<dbReference type="InterPro" id="IPR043128">
    <property type="entry name" value="Rev_trsase/Diguanyl_cyclase"/>
</dbReference>
<evidence type="ECO:0000256" key="2">
    <source>
        <dbReference type="ARBA" id="ARBA00012282"/>
    </source>
</evidence>
<dbReference type="InterPro" id="IPR003660">
    <property type="entry name" value="HAMP_dom"/>
</dbReference>
<dbReference type="InterPro" id="IPR000700">
    <property type="entry name" value="PAS-assoc_C"/>
</dbReference>
<keyword evidence="5" id="KW-0812">Transmembrane</keyword>
<evidence type="ECO:0000259" key="9">
    <source>
        <dbReference type="PROSITE" id="PS50885"/>
    </source>
</evidence>
<dbReference type="SMART" id="SM00304">
    <property type="entry name" value="HAMP"/>
    <property type="match status" value="1"/>
</dbReference>
<protein>
    <recommendedName>
        <fullName evidence="2">cyclic-guanylate-specific phosphodiesterase</fullName>
        <ecNumber evidence="2">3.1.4.52</ecNumber>
    </recommendedName>
</protein>
<evidence type="ECO:0000259" key="8">
    <source>
        <dbReference type="PROSITE" id="PS50883"/>
    </source>
</evidence>
<organism evidence="11 12">
    <name type="scientific">Sedimenticola selenatireducens</name>
    <dbReference type="NCBI Taxonomy" id="191960"/>
    <lineage>
        <taxon>Bacteria</taxon>
        <taxon>Pseudomonadati</taxon>
        <taxon>Pseudomonadota</taxon>
        <taxon>Gammaproteobacteria</taxon>
        <taxon>Chromatiales</taxon>
        <taxon>Sedimenticolaceae</taxon>
        <taxon>Sedimenticola</taxon>
    </lineage>
</organism>
<comment type="cofactor">
    <cofactor evidence="1">
        <name>Mg(2+)</name>
        <dbReference type="ChEBI" id="CHEBI:18420"/>
    </cofactor>
</comment>
<dbReference type="GO" id="GO:0007165">
    <property type="term" value="P:signal transduction"/>
    <property type="evidence" value="ECO:0007669"/>
    <property type="project" value="InterPro"/>
</dbReference>
<keyword evidence="3" id="KW-0973">c-di-GMP</keyword>
<dbReference type="SUPFAM" id="SSF55073">
    <property type="entry name" value="Nucleotide cyclase"/>
    <property type="match status" value="1"/>
</dbReference>
<dbReference type="SMART" id="SM00091">
    <property type="entry name" value="PAS"/>
    <property type="match status" value="1"/>
</dbReference>
<keyword evidence="5" id="KW-1133">Transmembrane helix</keyword>
<sequence>MIGKLGNCSLYRQLIIPMFSIGLISLLGTVYFSHILKESVAALDTVYVDGDIRLRNLEKIEKQVTAYRALSLRHLTTESFSAMEEISQELDRTRLAIIDTLPASRHRIQLHEYTTLQTNDYSLDLSGILNTYFREIGVIIKLSADFEKEAAFVLLSRTESEHIPRIKEITSQLIRHEFGDIAASRQALMSVATHNLYITIAIGVGGGGSLLFIAFIVIRNVTRQLSQLLVWSRKISLGDYSAPLIQDSSNEVGQLTDAMAEMAQSISDAHNKLEMSKRSAESIAETLKIYANAFEYSGEAILITDRDNHIINVNRAFTKQTGYELSDVAGKNPRMLSGGDTSLELYREMWRDLERDSFWQGELWDRKKSGEIYPKWAAISAIRDQDGQVLFHIASFTDISDRKAAEARIEHLAHYDMLTGLLNRFSLESRMEQAVLAAKRDRQQLAVLFVDLDRFKYINDSMGHHIGDQLLIEVANRLKNCLRESDIVARIGGDEFVIVLTGLKEMNQVPTLARYLIDQLSQPYSINDNVFDSSPSIGISIYPNDGDNIDELLKTSDIAMYHAKDQGRKNFQFFTESLLVASEERLDFEHQLRSALELDQFELYYQAQVHTRDSQIYGMEALIRWNHPTRGFIGPDRFIPIAEEIDVIHELGAWVIDKACRQLAIWKQTTHTPLQISVNLSAKQLHSDTLTQTVRTAIEKHQIRDGELELEITETVAMSDPELAVQQLNGLSQLGVSLAIDDFGTGYSSLAYLKKLPINTLKLDRAFVGDIENDRNDAEICMATIALAHNLGLKVVAEGVETTVQRDFLTEHCCDYLQGYLFSKPLPPVAAGRLLETRYCSQQAETSL</sequence>
<name>A0A2N6D0K1_9GAMM</name>
<dbReference type="CDD" id="cd01948">
    <property type="entry name" value="EAL"/>
    <property type="match status" value="1"/>
</dbReference>
<dbReference type="NCBIfam" id="TIGR00229">
    <property type="entry name" value="sensory_box"/>
    <property type="match status" value="1"/>
</dbReference>
<dbReference type="SUPFAM" id="SSF141868">
    <property type="entry name" value="EAL domain-like"/>
    <property type="match status" value="1"/>
</dbReference>
<dbReference type="FunFam" id="3.30.70.270:FF:000001">
    <property type="entry name" value="Diguanylate cyclase domain protein"/>
    <property type="match status" value="1"/>
</dbReference>
<dbReference type="GO" id="GO:0016020">
    <property type="term" value="C:membrane"/>
    <property type="evidence" value="ECO:0007669"/>
    <property type="project" value="InterPro"/>
</dbReference>
<dbReference type="CDD" id="cd06225">
    <property type="entry name" value="HAMP"/>
    <property type="match status" value="1"/>
</dbReference>
<dbReference type="Pfam" id="PF00990">
    <property type="entry name" value="GGDEF"/>
    <property type="match status" value="1"/>
</dbReference>
<evidence type="ECO:0000259" key="7">
    <source>
        <dbReference type="PROSITE" id="PS50113"/>
    </source>
</evidence>
<dbReference type="RefSeq" id="WP_273437808.1">
    <property type="nucleotide sequence ID" value="NZ_PKUN01000002.1"/>
</dbReference>
<dbReference type="GO" id="GO:0071111">
    <property type="term" value="F:cyclic-guanylate-specific phosphodiesterase activity"/>
    <property type="evidence" value="ECO:0007669"/>
    <property type="project" value="UniProtKB-EC"/>
</dbReference>
<evidence type="ECO:0000256" key="5">
    <source>
        <dbReference type="SAM" id="Phobius"/>
    </source>
</evidence>
<dbReference type="InterPro" id="IPR001633">
    <property type="entry name" value="EAL_dom"/>
</dbReference>
<dbReference type="InterPro" id="IPR035965">
    <property type="entry name" value="PAS-like_dom_sf"/>
</dbReference>
<dbReference type="PROSITE" id="PS50112">
    <property type="entry name" value="PAS"/>
    <property type="match status" value="1"/>
</dbReference>
<comment type="catalytic activity">
    <reaction evidence="4">
        <text>3',3'-c-di-GMP + H2O = 5'-phosphoguanylyl(3'-&gt;5')guanosine + H(+)</text>
        <dbReference type="Rhea" id="RHEA:24902"/>
        <dbReference type="ChEBI" id="CHEBI:15377"/>
        <dbReference type="ChEBI" id="CHEBI:15378"/>
        <dbReference type="ChEBI" id="CHEBI:58754"/>
        <dbReference type="ChEBI" id="CHEBI:58805"/>
        <dbReference type="EC" id="3.1.4.52"/>
    </reaction>
    <physiologicalReaction direction="left-to-right" evidence="4">
        <dbReference type="Rhea" id="RHEA:24903"/>
    </physiologicalReaction>
</comment>
<dbReference type="InterPro" id="IPR029787">
    <property type="entry name" value="Nucleotide_cyclase"/>
</dbReference>
<dbReference type="STRING" id="1111735.GCA_000428045_01313"/>
<dbReference type="CDD" id="cd00130">
    <property type="entry name" value="PAS"/>
    <property type="match status" value="1"/>
</dbReference>
<dbReference type="GO" id="GO:0071732">
    <property type="term" value="P:cellular response to nitric oxide"/>
    <property type="evidence" value="ECO:0007669"/>
    <property type="project" value="UniProtKB-ARBA"/>
</dbReference>
<dbReference type="Pfam" id="PF13426">
    <property type="entry name" value="PAS_9"/>
    <property type="match status" value="1"/>
</dbReference>
<reference evidence="11 12" key="1">
    <citation type="submission" date="2017-11" db="EMBL/GenBank/DDBJ databases">
        <title>Genome-resolved metagenomics identifies genetic mobility, metabolic interactions, and unexpected diversity in perchlorate-reducing communities.</title>
        <authorList>
            <person name="Barnum T.P."/>
            <person name="Figueroa I.A."/>
            <person name="Carlstrom C.I."/>
            <person name="Lucas L.N."/>
            <person name="Engelbrektson A.L."/>
            <person name="Coates J.D."/>
        </authorList>
    </citation>
    <scope>NUCLEOTIDE SEQUENCE [LARGE SCALE GENOMIC DNA]</scope>
    <source>
        <strain evidence="11">BM301</strain>
    </source>
</reference>
<dbReference type="Gene3D" id="3.30.70.270">
    <property type="match status" value="1"/>
</dbReference>
<feature type="transmembrane region" description="Helical" evidence="5">
    <location>
        <begin position="195"/>
        <end position="218"/>
    </location>
</feature>
<gene>
    <name evidence="11" type="ORF">C0630_03345</name>
</gene>
<feature type="domain" description="GGDEF" evidence="10">
    <location>
        <begin position="443"/>
        <end position="576"/>
    </location>
</feature>
<dbReference type="PROSITE" id="PS50885">
    <property type="entry name" value="HAMP"/>
    <property type="match status" value="1"/>
</dbReference>
<feature type="domain" description="HAMP" evidence="9">
    <location>
        <begin position="219"/>
        <end position="271"/>
    </location>
</feature>
<dbReference type="InterPro" id="IPR001610">
    <property type="entry name" value="PAC"/>
</dbReference>
<evidence type="ECO:0000259" key="6">
    <source>
        <dbReference type="PROSITE" id="PS50112"/>
    </source>
</evidence>
<dbReference type="PANTHER" id="PTHR44757:SF2">
    <property type="entry name" value="BIOFILM ARCHITECTURE MAINTENANCE PROTEIN MBAA"/>
    <property type="match status" value="1"/>
</dbReference>
<feature type="domain" description="EAL" evidence="8">
    <location>
        <begin position="585"/>
        <end position="839"/>
    </location>
</feature>
<dbReference type="Proteomes" id="UP000235015">
    <property type="component" value="Unassembled WGS sequence"/>
</dbReference>
<proteinExistence type="predicted"/>
<dbReference type="AlphaFoldDB" id="A0A2N6D0K1"/>
<keyword evidence="5" id="KW-0472">Membrane</keyword>
<dbReference type="FunFam" id="3.20.20.450:FF:000001">
    <property type="entry name" value="Cyclic di-GMP phosphodiesterase yahA"/>
    <property type="match status" value="1"/>
</dbReference>
<dbReference type="NCBIfam" id="TIGR00254">
    <property type="entry name" value="GGDEF"/>
    <property type="match status" value="1"/>
</dbReference>